<dbReference type="EMBL" id="BOMS01000102">
    <property type="protein sequence ID" value="GIE70384.1"/>
    <property type="molecule type" value="Genomic_DNA"/>
</dbReference>
<evidence type="ECO:0000256" key="6">
    <source>
        <dbReference type="ARBA" id="ARBA00038076"/>
    </source>
</evidence>
<feature type="domain" description="ABC3 transporter permease C-terminal" evidence="9">
    <location>
        <begin position="241"/>
        <end position="361"/>
    </location>
</feature>
<dbReference type="Proteomes" id="UP000624709">
    <property type="component" value="Unassembled WGS sequence"/>
</dbReference>
<evidence type="ECO:0000256" key="7">
    <source>
        <dbReference type="SAM" id="MobiDB-lite"/>
    </source>
</evidence>
<comment type="subcellular location">
    <subcellularLocation>
        <location evidence="1">Cell membrane</location>
        <topology evidence="1">Multi-pass membrane protein</topology>
    </subcellularLocation>
</comment>
<dbReference type="InterPro" id="IPR003838">
    <property type="entry name" value="ABC3_permease_C"/>
</dbReference>
<dbReference type="PANTHER" id="PTHR30572">
    <property type="entry name" value="MEMBRANE COMPONENT OF TRANSPORTER-RELATED"/>
    <property type="match status" value="1"/>
</dbReference>
<feature type="transmembrane region" description="Helical" evidence="8">
    <location>
        <begin position="289"/>
        <end position="312"/>
    </location>
</feature>
<feature type="transmembrane region" description="Helical" evidence="8">
    <location>
        <begin position="380"/>
        <end position="399"/>
    </location>
</feature>
<evidence type="ECO:0000313" key="10">
    <source>
        <dbReference type="EMBL" id="GIE70384.1"/>
    </source>
</evidence>
<feature type="transmembrane region" description="Helical" evidence="8">
    <location>
        <begin position="332"/>
        <end position="353"/>
    </location>
</feature>
<dbReference type="PANTHER" id="PTHR30572:SF4">
    <property type="entry name" value="ABC TRANSPORTER PERMEASE YTRF"/>
    <property type="match status" value="1"/>
</dbReference>
<sequence>MLRLRRMTGALVAVMIGITLVTVALLLLVAGRPKIPDRLAGAAVVVQAPVSNSPADPFPPTIPWSQAKAQEWSGRLAGLPGVGAAVVDRHFYGQVIIGGRASGSTTEGYGWASVRLGGVHLVSGEPPRRPGEVVVDRALGFRPGDPVTLLTAAGPTPYTVTGLSDRPGLLVADEVAARLAPGVTAIGLVLEPGADTAAVEIDARELVGAGGTVLTGAERGALEPRGEARTRWIGMQVLTGVSALAGFVTVFVVASTFAFTVTQRRRELGLLRAIGATSRQVRRMVYGEALLVGSAGAVLGVVTGAAVAPALGRVLIDAGFEPATYEVRYSPLPLLAGLLLGPLVALAGAWAAARRAARVSPLEALREAAVEQRRMGRTRWITGGTLIASGVVLAIATAGSADPQDGATDALLSAMALVTGMVVLAPAVIPPIVALWRLPLRRGGGAIGLLVRQGARSATRRTASTAAPVLLTVAFAVLVAGMVRTSTAAYAAGRAADVTGGRVLVPDDTPGLSDAAVATVAGAAILPTTVFTPDLRALSGLGIDPATFGQAAQGTRLTAGALDGLRGPGAVVVTESAHTGVGATYPLTFADGRLIALRVVGVVADGSIRADLLLSDATVRLHDPSALTSAVHLTDGHPANGLANAGPASAGTSGAAPTDAGAADAAPASAGARVIDVATWAAEADSAEDRLVWLFTLMLIGVSAGYGAIAVANTLLMAAQGRASDLRTVRLAGATRRQVSGYVAAESTLVVLIGTLLGGLVALGALLAIRAGLSEQVGAAVPLVVPWPVIGAVVGLCLLLALAASALPTGRMLRAGALRPPEADL</sequence>
<keyword evidence="5 8" id="KW-0472">Membrane</keyword>
<feature type="transmembrane region" description="Helical" evidence="8">
    <location>
        <begin position="462"/>
        <end position="483"/>
    </location>
</feature>
<feature type="transmembrane region" description="Helical" evidence="8">
    <location>
        <begin position="691"/>
        <end position="718"/>
    </location>
</feature>
<keyword evidence="3 8" id="KW-0812">Transmembrane</keyword>
<feature type="transmembrane region" description="Helical" evidence="8">
    <location>
        <begin position="7"/>
        <end position="30"/>
    </location>
</feature>
<feature type="region of interest" description="Disordered" evidence="7">
    <location>
        <begin position="642"/>
        <end position="662"/>
    </location>
</feature>
<proteinExistence type="inferred from homology"/>
<accession>A0ABQ4BI66</accession>
<comment type="caution">
    <text evidence="10">The sequence shown here is derived from an EMBL/GenBank/DDBJ whole genome shotgun (WGS) entry which is preliminary data.</text>
</comment>
<evidence type="ECO:0000256" key="5">
    <source>
        <dbReference type="ARBA" id="ARBA00023136"/>
    </source>
</evidence>
<feature type="transmembrane region" description="Helical" evidence="8">
    <location>
        <begin position="237"/>
        <end position="262"/>
    </location>
</feature>
<feature type="transmembrane region" description="Helical" evidence="8">
    <location>
        <begin position="739"/>
        <end position="769"/>
    </location>
</feature>
<evidence type="ECO:0000256" key="1">
    <source>
        <dbReference type="ARBA" id="ARBA00004651"/>
    </source>
</evidence>
<gene>
    <name evidence="10" type="ORF">Apa02nite_064920</name>
</gene>
<keyword evidence="4 8" id="KW-1133">Transmembrane helix</keyword>
<dbReference type="Pfam" id="PF02687">
    <property type="entry name" value="FtsX"/>
    <property type="match status" value="2"/>
</dbReference>
<evidence type="ECO:0000259" key="9">
    <source>
        <dbReference type="Pfam" id="PF02687"/>
    </source>
</evidence>
<comment type="similarity">
    <text evidence="6">Belongs to the ABC-4 integral membrane protein family.</text>
</comment>
<feature type="transmembrane region" description="Helical" evidence="8">
    <location>
        <begin position="411"/>
        <end position="436"/>
    </location>
</feature>
<feature type="domain" description="ABC3 transporter permease C-terminal" evidence="9">
    <location>
        <begin position="699"/>
        <end position="814"/>
    </location>
</feature>
<keyword evidence="11" id="KW-1185">Reference proteome</keyword>
<feature type="transmembrane region" description="Helical" evidence="8">
    <location>
        <begin position="789"/>
        <end position="809"/>
    </location>
</feature>
<name>A0ABQ4BI66_9ACTN</name>
<organism evidence="10 11">
    <name type="scientific">Actinoplanes palleronii</name>
    <dbReference type="NCBI Taxonomy" id="113570"/>
    <lineage>
        <taxon>Bacteria</taxon>
        <taxon>Bacillati</taxon>
        <taxon>Actinomycetota</taxon>
        <taxon>Actinomycetes</taxon>
        <taxon>Micromonosporales</taxon>
        <taxon>Micromonosporaceae</taxon>
        <taxon>Actinoplanes</taxon>
    </lineage>
</organism>
<reference evidence="10 11" key="1">
    <citation type="submission" date="2021-01" db="EMBL/GenBank/DDBJ databases">
        <title>Whole genome shotgun sequence of Actinoplanes palleronii NBRC 14916.</title>
        <authorList>
            <person name="Komaki H."/>
            <person name="Tamura T."/>
        </authorList>
    </citation>
    <scope>NUCLEOTIDE SEQUENCE [LARGE SCALE GENOMIC DNA]</scope>
    <source>
        <strain evidence="10 11">NBRC 14916</strain>
    </source>
</reference>
<feature type="compositionally biased region" description="Low complexity" evidence="7">
    <location>
        <begin position="645"/>
        <end position="662"/>
    </location>
</feature>
<dbReference type="InterPro" id="IPR050250">
    <property type="entry name" value="Macrolide_Exporter_MacB"/>
</dbReference>
<keyword evidence="2" id="KW-1003">Cell membrane</keyword>
<protein>
    <submittedName>
        <fullName evidence="10">ABC transporter permease</fullName>
    </submittedName>
</protein>
<evidence type="ECO:0000256" key="3">
    <source>
        <dbReference type="ARBA" id="ARBA00022692"/>
    </source>
</evidence>
<evidence type="ECO:0000256" key="8">
    <source>
        <dbReference type="SAM" id="Phobius"/>
    </source>
</evidence>
<evidence type="ECO:0000256" key="2">
    <source>
        <dbReference type="ARBA" id="ARBA00022475"/>
    </source>
</evidence>
<evidence type="ECO:0000313" key="11">
    <source>
        <dbReference type="Proteomes" id="UP000624709"/>
    </source>
</evidence>
<evidence type="ECO:0000256" key="4">
    <source>
        <dbReference type="ARBA" id="ARBA00022989"/>
    </source>
</evidence>